<sequence length="207" mass="22547">MELFDKERVMVDLKVASGRPHRRVVQHQMVCSVQPCEAPKATSTGDQHERLSWDAPVGWAPHHRFESTYAMKEDTPPLTSDLPRGIRHEGLACVVAGRLGLACAKAPHKSTPWTKAQHRRAGFSVPREILPASSQITLSHVRTATSGPDLDMWIANESSSMLCVIGQDVSITRAVLRRGMGSSRAGRASCLKHSGGQAQLAKAAWLA</sequence>
<accession>A0A6A5S180</accession>
<evidence type="ECO:0000313" key="2">
    <source>
        <dbReference type="Proteomes" id="UP000800082"/>
    </source>
</evidence>
<dbReference type="RefSeq" id="XP_033454130.1">
    <property type="nucleotide sequence ID" value="XM_033597615.1"/>
</dbReference>
<reference evidence="1" key="1">
    <citation type="journal article" date="2020" name="Stud. Mycol.">
        <title>101 Dothideomycetes genomes: a test case for predicting lifestyles and emergence of pathogens.</title>
        <authorList>
            <person name="Haridas S."/>
            <person name="Albert R."/>
            <person name="Binder M."/>
            <person name="Bloem J."/>
            <person name="Labutti K."/>
            <person name="Salamov A."/>
            <person name="Andreopoulos B."/>
            <person name="Baker S."/>
            <person name="Barry K."/>
            <person name="Bills G."/>
            <person name="Bluhm B."/>
            <person name="Cannon C."/>
            <person name="Castanera R."/>
            <person name="Culley D."/>
            <person name="Daum C."/>
            <person name="Ezra D."/>
            <person name="Gonzalez J."/>
            <person name="Henrissat B."/>
            <person name="Kuo A."/>
            <person name="Liang C."/>
            <person name="Lipzen A."/>
            <person name="Lutzoni F."/>
            <person name="Magnuson J."/>
            <person name="Mondo S."/>
            <person name="Nolan M."/>
            <person name="Ohm R."/>
            <person name="Pangilinan J."/>
            <person name="Park H.-J."/>
            <person name="Ramirez L."/>
            <person name="Alfaro M."/>
            <person name="Sun H."/>
            <person name="Tritt A."/>
            <person name="Yoshinaga Y."/>
            <person name="Zwiers L.-H."/>
            <person name="Turgeon B."/>
            <person name="Goodwin S."/>
            <person name="Spatafora J."/>
            <person name="Crous P."/>
            <person name="Grigoriev I."/>
        </authorList>
    </citation>
    <scope>NUCLEOTIDE SEQUENCE</scope>
    <source>
        <strain evidence="1">CBS 183.55</strain>
    </source>
</reference>
<dbReference type="AlphaFoldDB" id="A0A6A5S180"/>
<gene>
    <name evidence="1" type="ORF">M421DRAFT_87959</name>
</gene>
<dbReference type="Proteomes" id="UP000800082">
    <property type="component" value="Unassembled WGS sequence"/>
</dbReference>
<protein>
    <submittedName>
        <fullName evidence="1">Uncharacterized protein</fullName>
    </submittedName>
</protein>
<name>A0A6A5S180_9PLEO</name>
<proteinExistence type="predicted"/>
<keyword evidence="2" id="KW-1185">Reference proteome</keyword>
<dbReference type="GeneID" id="54355282"/>
<dbReference type="EMBL" id="ML978956">
    <property type="protein sequence ID" value="KAF1933882.1"/>
    <property type="molecule type" value="Genomic_DNA"/>
</dbReference>
<organism evidence="1 2">
    <name type="scientific">Didymella exigua CBS 183.55</name>
    <dbReference type="NCBI Taxonomy" id="1150837"/>
    <lineage>
        <taxon>Eukaryota</taxon>
        <taxon>Fungi</taxon>
        <taxon>Dikarya</taxon>
        <taxon>Ascomycota</taxon>
        <taxon>Pezizomycotina</taxon>
        <taxon>Dothideomycetes</taxon>
        <taxon>Pleosporomycetidae</taxon>
        <taxon>Pleosporales</taxon>
        <taxon>Pleosporineae</taxon>
        <taxon>Didymellaceae</taxon>
        <taxon>Didymella</taxon>
    </lineage>
</organism>
<evidence type="ECO:0000313" key="1">
    <source>
        <dbReference type="EMBL" id="KAF1933882.1"/>
    </source>
</evidence>